<evidence type="ECO:0000313" key="12">
    <source>
        <dbReference type="EMBL" id="OGG59398.1"/>
    </source>
</evidence>
<keyword evidence="3" id="KW-1003">Cell membrane</keyword>
<dbReference type="PANTHER" id="PTHR10110">
    <property type="entry name" value="SODIUM/HYDROGEN EXCHANGER"/>
    <property type="match status" value="1"/>
</dbReference>
<feature type="transmembrane region" description="Helical" evidence="10">
    <location>
        <begin position="326"/>
        <end position="348"/>
    </location>
</feature>
<keyword evidence="4 10" id="KW-0812">Transmembrane</keyword>
<feature type="transmembrane region" description="Helical" evidence="10">
    <location>
        <begin position="258"/>
        <end position="278"/>
    </location>
</feature>
<dbReference type="Gene3D" id="6.10.140.1330">
    <property type="match status" value="1"/>
</dbReference>
<sequence>MIESILALILMFLVASGTGVLAERIRVPYTVLLVPVGVLLLLASQIPALQFIGSIKLTPELLFYAFLPVLIFESAYNINWKQLIRNKWSITLLSVVSLIVSTALIAVAFKFGLELIGWHIPWQVVILFGALISATDPVAVLALFKEYGAPKRLSLIFEGESLFNDGTALALYLVLIAAFTTTHEVSLPAMIGNGSLLFVSMVVLGGALGALFGFIFAKLIEKIRDDSSLELTLALVMAHATFISAELISHWMMHTMHWSIGISPVIATTFGAITMGNWGRYKLSSQVHEFVEHTLGYLGFLINSIIFILIGFVFVDIMHEVDMATLLVPGLIAIAVVVVARALSVYPLIQLFNKTKLEEHIPLQWQHLLSWGSLRGAIAIAIMLSIPKDWVPAGWEYSFTPQAFIAGVTIICIYFTLFIKATTIGTILERFQLTKMTAIEYAGYLLARMRIADKALSESDRFVRRGYIDDTIASHARKGYERWKTRAIAHMQTVCAEYPKTPTLALHLHVAGTESKILHRLYHYREVNELVYRRLIGEVEERILDLEESIVPEITTSCEPVFTWFDKVESRMSRLDELRNHYLFARARIIASDKVIMALENALQENTLFAEADVQALRAVYEARLAEARAHMHSLAESAPALVDGLRLEHLEDGLLKAKERELEEIIAEGAVAPKAALKLQERIAIHRAHREG</sequence>
<name>A0A1F6DD98_9BACT</name>
<dbReference type="STRING" id="1798492.A3C89_02770"/>
<feature type="transmembrane region" description="Helical" evidence="10">
    <location>
        <begin position="399"/>
        <end position="419"/>
    </location>
</feature>
<feature type="transmembrane region" description="Helical" evidence="10">
    <location>
        <begin position="290"/>
        <end position="314"/>
    </location>
</feature>
<keyword evidence="7" id="KW-0406">Ion transport</keyword>
<dbReference type="GO" id="GO:0015386">
    <property type="term" value="F:potassium:proton antiporter activity"/>
    <property type="evidence" value="ECO:0007669"/>
    <property type="project" value="TreeGrafter"/>
</dbReference>
<evidence type="ECO:0000256" key="8">
    <source>
        <dbReference type="ARBA" id="ARBA00023136"/>
    </source>
</evidence>
<feature type="transmembrane region" description="Helical" evidence="10">
    <location>
        <begin position="368"/>
        <end position="387"/>
    </location>
</feature>
<dbReference type="GO" id="GO:0051453">
    <property type="term" value="P:regulation of intracellular pH"/>
    <property type="evidence" value="ECO:0007669"/>
    <property type="project" value="TreeGrafter"/>
</dbReference>
<feature type="transmembrane region" description="Helical" evidence="10">
    <location>
        <begin position="124"/>
        <end position="144"/>
    </location>
</feature>
<dbReference type="InterPro" id="IPR018422">
    <property type="entry name" value="Cation/H_exchanger_CPA1"/>
</dbReference>
<comment type="subcellular location">
    <subcellularLocation>
        <location evidence="1">Cell membrane</location>
        <topology evidence="1">Multi-pass membrane protein</topology>
    </subcellularLocation>
</comment>
<evidence type="ECO:0000259" key="11">
    <source>
        <dbReference type="Pfam" id="PF00999"/>
    </source>
</evidence>
<keyword evidence="2" id="KW-0813">Transport</keyword>
<evidence type="ECO:0000256" key="10">
    <source>
        <dbReference type="SAM" id="Phobius"/>
    </source>
</evidence>
<keyword evidence="9" id="KW-0739">Sodium transport</keyword>
<dbReference type="Proteomes" id="UP000178794">
    <property type="component" value="Unassembled WGS sequence"/>
</dbReference>
<accession>A0A1F6DD98</accession>
<evidence type="ECO:0000256" key="3">
    <source>
        <dbReference type="ARBA" id="ARBA00022475"/>
    </source>
</evidence>
<evidence type="ECO:0000256" key="9">
    <source>
        <dbReference type="ARBA" id="ARBA00023201"/>
    </source>
</evidence>
<evidence type="ECO:0000256" key="2">
    <source>
        <dbReference type="ARBA" id="ARBA00022448"/>
    </source>
</evidence>
<evidence type="ECO:0000256" key="1">
    <source>
        <dbReference type="ARBA" id="ARBA00004651"/>
    </source>
</evidence>
<proteinExistence type="predicted"/>
<protein>
    <recommendedName>
        <fullName evidence="11">Cation/H+ exchanger transmembrane domain-containing protein</fullName>
    </recommendedName>
</protein>
<keyword evidence="6" id="KW-0915">Sodium</keyword>
<dbReference type="AlphaFoldDB" id="A0A1F6DD98"/>
<dbReference type="GO" id="GO:0098719">
    <property type="term" value="P:sodium ion import across plasma membrane"/>
    <property type="evidence" value="ECO:0007669"/>
    <property type="project" value="TreeGrafter"/>
</dbReference>
<feature type="transmembrane region" description="Helical" evidence="10">
    <location>
        <begin position="32"/>
        <end position="49"/>
    </location>
</feature>
<evidence type="ECO:0000256" key="5">
    <source>
        <dbReference type="ARBA" id="ARBA00022989"/>
    </source>
</evidence>
<evidence type="ECO:0000256" key="6">
    <source>
        <dbReference type="ARBA" id="ARBA00023053"/>
    </source>
</evidence>
<feature type="transmembrane region" description="Helical" evidence="10">
    <location>
        <begin position="61"/>
        <end position="78"/>
    </location>
</feature>
<dbReference type="EMBL" id="MFLF01000016">
    <property type="protein sequence ID" value="OGG59398.1"/>
    <property type="molecule type" value="Genomic_DNA"/>
</dbReference>
<evidence type="ECO:0000313" key="13">
    <source>
        <dbReference type="Proteomes" id="UP000178794"/>
    </source>
</evidence>
<evidence type="ECO:0000256" key="4">
    <source>
        <dbReference type="ARBA" id="ARBA00022692"/>
    </source>
</evidence>
<evidence type="ECO:0000256" key="7">
    <source>
        <dbReference type="ARBA" id="ARBA00023065"/>
    </source>
</evidence>
<feature type="transmembrane region" description="Helical" evidence="10">
    <location>
        <begin position="196"/>
        <end position="217"/>
    </location>
</feature>
<comment type="caution">
    <text evidence="12">The sequence shown here is derived from an EMBL/GenBank/DDBJ whole genome shotgun (WGS) entry which is preliminary data.</text>
</comment>
<feature type="domain" description="Cation/H+ exchanger transmembrane" evidence="11">
    <location>
        <begin position="14"/>
        <end position="429"/>
    </location>
</feature>
<dbReference type="Pfam" id="PF00999">
    <property type="entry name" value="Na_H_Exchanger"/>
    <property type="match status" value="1"/>
</dbReference>
<keyword evidence="8 10" id="KW-0472">Membrane</keyword>
<dbReference type="PANTHER" id="PTHR10110:SF86">
    <property type="entry name" value="SODIUM_HYDROGEN EXCHANGER 7"/>
    <property type="match status" value="1"/>
</dbReference>
<dbReference type="GO" id="GO:0005886">
    <property type="term" value="C:plasma membrane"/>
    <property type="evidence" value="ECO:0007669"/>
    <property type="project" value="UniProtKB-SubCell"/>
</dbReference>
<feature type="transmembrane region" description="Helical" evidence="10">
    <location>
        <begin position="90"/>
        <end position="112"/>
    </location>
</feature>
<feature type="transmembrane region" description="Helical" evidence="10">
    <location>
        <begin position="229"/>
        <end position="252"/>
    </location>
</feature>
<gene>
    <name evidence="12" type="ORF">A3C89_02770</name>
</gene>
<dbReference type="GO" id="GO:0015385">
    <property type="term" value="F:sodium:proton antiporter activity"/>
    <property type="evidence" value="ECO:0007669"/>
    <property type="project" value="InterPro"/>
</dbReference>
<dbReference type="InterPro" id="IPR006153">
    <property type="entry name" value="Cation/H_exchanger_TM"/>
</dbReference>
<keyword evidence="5 10" id="KW-1133">Transmembrane helix</keyword>
<reference evidence="12 13" key="1">
    <citation type="journal article" date="2016" name="Nat. Commun.">
        <title>Thousands of microbial genomes shed light on interconnected biogeochemical processes in an aquifer system.</title>
        <authorList>
            <person name="Anantharaman K."/>
            <person name="Brown C.T."/>
            <person name="Hug L.A."/>
            <person name="Sharon I."/>
            <person name="Castelle C.J."/>
            <person name="Probst A.J."/>
            <person name="Thomas B.C."/>
            <person name="Singh A."/>
            <person name="Wilkins M.J."/>
            <person name="Karaoz U."/>
            <person name="Brodie E.L."/>
            <person name="Williams K.H."/>
            <person name="Hubbard S.S."/>
            <person name="Banfield J.F."/>
        </authorList>
    </citation>
    <scope>NUCLEOTIDE SEQUENCE [LARGE SCALE GENOMIC DNA]</scope>
</reference>
<organism evidence="12 13">
    <name type="scientific">Candidatus Kaiserbacteria bacterium RIFCSPHIGHO2_02_FULL_50_50</name>
    <dbReference type="NCBI Taxonomy" id="1798492"/>
    <lineage>
        <taxon>Bacteria</taxon>
        <taxon>Candidatus Kaiseribacteriota</taxon>
    </lineage>
</organism>